<dbReference type="EMBL" id="BAABDL010000027">
    <property type="protein sequence ID" value="GAA4061651.1"/>
    <property type="molecule type" value="Genomic_DNA"/>
</dbReference>
<accession>A0ABP7V8R1</accession>
<keyword evidence="3" id="KW-1185">Reference proteome</keyword>
<sequence>MSRKYKKKGWEEKREEVNQVVEEMDKAIEGHFTSPEQMKEYLAFMSRFYQYSPRNTSLIQSQFSGAKAVGSFKSWKDKGFSVNKGEKGIKILVPNKTTPKFKDEHGKWKSLRFANESQKEKIKSGELEQDRGRLYFRLGHVFDISQTNAKAEDLPEIFPNRWLEGEVDSYETVMDSLSAIASDMGVSVGEPFHELGSAKGAYYHSVEASNNGLKGLRVRRGISLMLS</sequence>
<dbReference type="RefSeq" id="WP_344910157.1">
    <property type="nucleotide sequence ID" value="NZ_BAABDL010000027.1"/>
</dbReference>
<dbReference type="Pfam" id="PF08401">
    <property type="entry name" value="ArdcN"/>
    <property type="match status" value="1"/>
</dbReference>
<evidence type="ECO:0000313" key="2">
    <source>
        <dbReference type="EMBL" id="GAA4061651.1"/>
    </source>
</evidence>
<organism evidence="2 3">
    <name type="scientific">Amphibacillus indicireducens</name>
    <dbReference type="NCBI Taxonomy" id="1076330"/>
    <lineage>
        <taxon>Bacteria</taxon>
        <taxon>Bacillati</taxon>
        <taxon>Bacillota</taxon>
        <taxon>Bacilli</taxon>
        <taxon>Bacillales</taxon>
        <taxon>Bacillaceae</taxon>
        <taxon>Amphibacillus</taxon>
    </lineage>
</organism>
<feature type="domain" description="N-terminal" evidence="1">
    <location>
        <begin position="17"/>
        <end position="142"/>
    </location>
</feature>
<reference evidence="3" key="1">
    <citation type="journal article" date="2019" name="Int. J. Syst. Evol. Microbiol.">
        <title>The Global Catalogue of Microorganisms (GCM) 10K type strain sequencing project: providing services to taxonomists for standard genome sequencing and annotation.</title>
        <authorList>
            <consortium name="The Broad Institute Genomics Platform"/>
            <consortium name="The Broad Institute Genome Sequencing Center for Infectious Disease"/>
            <person name="Wu L."/>
            <person name="Ma J."/>
        </authorList>
    </citation>
    <scope>NUCLEOTIDE SEQUENCE [LARGE SCALE GENOMIC DNA]</scope>
    <source>
        <strain evidence="3">JCM 17250</strain>
    </source>
</reference>
<protein>
    <recommendedName>
        <fullName evidence="1">N-terminal domain-containing protein</fullName>
    </recommendedName>
</protein>
<dbReference type="InterPro" id="IPR013610">
    <property type="entry name" value="ArdC_N"/>
</dbReference>
<evidence type="ECO:0000259" key="1">
    <source>
        <dbReference type="Pfam" id="PF08401"/>
    </source>
</evidence>
<comment type="caution">
    <text evidence="2">The sequence shown here is derived from an EMBL/GenBank/DDBJ whole genome shotgun (WGS) entry which is preliminary data.</text>
</comment>
<dbReference type="Proteomes" id="UP001501734">
    <property type="component" value="Unassembled WGS sequence"/>
</dbReference>
<proteinExistence type="predicted"/>
<gene>
    <name evidence="2" type="ORF">GCM10022410_05810</name>
</gene>
<evidence type="ECO:0000313" key="3">
    <source>
        <dbReference type="Proteomes" id="UP001501734"/>
    </source>
</evidence>
<name>A0ABP7V8R1_9BACI</name>